<feature type="transmembrane region" description="Helical" evidence="1">
    <location>
        <begin position="95"/>
        <end position="124"/>
    </location>
</feature>
<proteinExistence type="predicted"/>
<keyword evidence="1" id="KW-0812">Transmembrane</keyword>
<evidence type="ECO:0000313" key="3">
    <source>
        <dbReference type="Proteomes" id="UP000198287"/>
    </source>
</evidence>
<name>A0A226DAT0_FOLCA</name>
<dbReference type="AlphaFoldDB" id="A0A226DAT0"/>
<feature type="transmembrane region" description="Helical" evidence="1">
    <location>
        <begin position="151"/>
        <end position="181"/>
    </location>
</feature>
<feature type="transmembrane region" description="Helical" evidence="1">
    <location>
        <begin position="229"/>
        <end position="249"/>
    </location>
</feature>
<dbReference type="EMBL" id="LNIX01000026">
    <property type="protein sequence ID" value="OXA42273.1"/>
    <property type="molecule type" value="Genomic_DNA"/>
</dbReference>
<evidence type="ECO:0000256" key="1">
    <source>
        <dbReference type="SAM" id="Phobius"/>
    </source>
</evidence>
<comment type="caution">
    <text evidence="2">The sequence shown here is derived from an EMBL/GenBank/DDBJ whole genome shotgun (WGS) entry which is preliminary data.</text>
</comment>
<organism evidence="2 3">
    <name type="scientific">Folsomia candida</name>
    <name type="common">Springtail</name>
    <dbReference type="NCBI Taxonomy" id="158441"/>
    <lineage>
        <taxon>Eukaryota</taxon>
        <taxon>Metazoa</taxon>
        <taxon>Ecdysozoa</taxon>
        <taxon>Arthropoda</taxon>
        <taxon>Hexapoda</taxon>
        <taxon>Collembola</taxon>
        <taxon>Entomobryomorpha</taxon>
        <taxon>Isotomoidea</taxon>
        <taxon>Isotomidae</taxon>
        <taxon>Proisotominae</taxon>
        <taxon>Folsomia</taxon>
    </lineage>
</organism>
<feature type="transmembrane region" description="Helical" evidence="1">
    <location>
        <begin position="255"/>
        <end position="278"/>
    </location>
</feature>
<gene>
    <name evidence="2" type="ORF">Fcan01_22808</name>
</gene>
<keyword evidence="1" id="KW-0472">Membrane</keyword>
<protein>
    <submittedName>
        <fullName evidence="2">Uncharacterized protein</fullName>
    </submittedName>
</protein>
<evidence type="ECO:0000313" key="2">
    <source>
        <dbReference type="EMBL" id="OXA42273.1"/>
    </source>
</evidence>
<reference evidence="2 3" key="1">
    <citation type="submission" date="2015-12" db="EMBL/GenBank/DDBJ databases">
        <title>The genome of Folsomia candida.</title>
        <authorList>
            <person name="Faddeeva A."/>
            <person name="Derks M.F."/>
            <person name="Anvar Y."/>
            <person name="Smit S."/>
            <person name="Van Straalen N."/>
            <person name="Roelofs D."/>
        </authorList>
    </citation>
    <scope>NUCLEOTIDE SEQUENCE [LARGE SCALE GENOMIC DNA]</scope>
    <source>
        <strain evidence="2 3">VU population</strain>
        <tissue evidence="2">Whole body</tissue>
    </source>
</reference>
<feature type="transmembrane region" description="Helical" evidence="1">
    <location>
        <begin position="15"/>
        <end position="36"/>
    </location>
</feature>
<keyword evidence="3" id="KW-1185">Reference proteome</keyword>
<keyword evidence="1" id="KW-1133">Transmembrane helix</keyword>
<sequence>MTNIATLGGTLPTMFILVGGLISVTIPVFILECCLIRKMCRVPSFKNYRSKRTPVRTAVVFTLLHLFRVRDEAVCLLNSAEDVERKYREKGFRGYVPGYFLGIALLAIQTIVAEPAGVFFAYLLKPCMPPAFVTMELFPCSNWDDVPNYYFVNVILALFGAYTATVVSSTSVFAMIVLLVYPVEVQLLLLKEFKRGLESGRGSRTILLRHYRRFQLFCRLHRNAFKDPIMPAVIGVIILIQSTSLYVLVTSNHEITFAVLGVFSIVAIDCLIVIHCFFKIMSYPYTRSMESIILARRKIRNFSRWEVKFIKSFYPLKVEMGNATFFDRMTSLVIWKVSTDILITLLLM</sequence>
<dbReference type="Proteomes" id="UP000198287">
    <property type="component" value="Unassembled WGS sequence"/>
</dbReference>
<accession>A0A226DAT0</accession>